<keyword evidence="5" id="KW-0418">Kinase</keyword>
<comment type="catalytic activity">
    <reaction evidence="8">
        <text>L-seryl-[protein] + ATP = O-phospho-L-seryl-[protein] + ADP + H(+)</text>
        <dbReference type="Rhea" id="RHEA:17989"/>
        <dbReference type="Rhea" id="RHEA-COMP:9863"/>
        <dbReference type="Rhea" id="RHEA-COMP:11604"/>
        <dbReference type="ChEBI" id="CHEBI:15378"/>
        <dbReference type="ChEBI" id="CHEBI:29999"/>
        <dbReference type="ChEBI" id="CHEBI:30616"/>
        <dbReference type="ChEBI" id="CHEBI:83421"/>
        <dbReference type="ChEBI" id="CHEBI:456216"/>
        <dbReference type="EC" id="2.7.11.1"/>
    </reaction>
</comment>
<keyword evidence="4" id="KW-0547">Nucleotide-binding</keyword>
<dbReference type="AlphaFoldDB" id="A0A163J4A9"/>
<dbReference type="InterPro" id="IPR052239">
    <property type="entry name" value="Ser/Thr-specific_kinases"/>
</dbReference>
<evidence type="ECO:0000256" key="2">
    <source>
        <dbReference type="ARBA" id="ARBA00022527"/>
    </source>
</evidence>
<dbReference type="STRING" id="4829.A0A163J4A9"/>
<dbReference type="GO" id="GO:0005794">
    <property type="term" value="C:Golgi apparatus"/>
    <property type="evidence" value="ECO:0007669"/>
    <property type="project" value="TreeGrafter"/>
</dbReference>
<dbReference type="GO" id="GO:0006624">
    <property type="term" value="P:vacuolar protein processing"/>
    <property type="evidence" value="ECO:0007669"/>
    <property type="project" value="TreeGrafter"/>
</dbReference>
<evidence type="ECO:0000256" key="3">
    <source>
        <dbReference type="ARBA" id="ARBA00022679"/>
    </source>
</evidence>
<dbReference type="GO" id="GO:0032889">
    <property type="term" value="P:regulation of vacuole fusion, non-autophagic"/>
    <property type="evidence" value="ECO:0007669"/>
    <property type="project" value="TreeGrafter"/>
</dbReference>
<protein>
    <recommendedName>
        <fullName evidence="1">non-specific serine/threonine protein kinase</fullName>
        <ecNumber evidence="1">2.7.11.1</ecNumber>
    </recommendedName>
</protein>
<dbReference type="SUPFAM" id="SSF56112">
    <property type="entry name" value="Protein kinase-like (PK-like)"/>
    <property type="match status" value="1"/>
</dbReference>
<keyword evidence="2" id="KW-0723">Serine/threonine-protein kinase</keyword>
<accession>A0A163J4A9</accession>
<dbReference type="Proteomes" id="UP000078561">
    <property type="component" value="Unassembled WGS sequence"/>
</dbReference>
<dbReference type="GO" id="GO:0004674">
    <property type="term" value="F:protein serine/threonine kinase activity"/>
    <property type="evidence" value="ECO:0007669"/>
    <property type="project" value="UniProtKB-KW"/>
</dbReference>
<evidence type="ECO:0000256" key="8">
    <source>
        <dbReference type="ARBA" id="ARBA00048679"/>
    </source>
</evidence>
<evidence type="ECO:0000256" key="6">
    <source>
        <dbReference type="ARBA" id="ARBA00022840"/>
    </source>
</evidence>
<dbReference type="OrthoDB" id="248923at2759"/>
<dbReference type="PANTHER" id="PTHR45998:SF2">
    <property type="entry name" value="SERINE_THREONINE-PROTEIN KINASE 16"/>
    <property type="match status" value="1"/>
</dbReference>
<proteinExistence type="predicted"/>
<evidence type="ECO:0000256" key="7">
    <source>
        <dbReference type="ARBA" id="ARBA00047899"/>
    </source>
</evidence>
<gene>
    <name evidence="10" type="primary">ABSGL_05034.1 scaffold 6272</name>
</gene>
<dbReference type="Gene3D" id="1.10.510.10">
    <property type="entry name" value="Transferase(Phosphotransferase) domain 1"/>
    <property type="match status" value="1"/>
</dbReference>
<feature type="domain" description="Protein kinase" evidence="9">
    <location>
        <begin position="34"/>
        <end position="325"/>
    </location>
</feature>
<evidence type="ECO:0000256" key="1">
    <source>
        <dbReference type="ARBA" id="ARBA00012513"/>
    </source>
</evidence>
<dbReference type="GO" id="GO:0005773">
    <property type="term" value="C:vacuole"/>
    <property type="evidence" value="ECO:0007669"/>
    <property type="project" value="GOC"/>
</dbReference>
<sequence>MNSFFSSIVNTVNTAIDTYIKPSSETFVINDQVLKNVRLLAEGGFSQVYLAQDDQNRYFAVKRIPCRLGKEQLRLAKREVAIQRLFQHKSIVPLINAAIVNESDGSKTVYVVMPFYKRGTLQDIIETYYTKNQRFKERQIYRLFLDIGQALLVLHTHTGTGIAQDEGKGVAWAHRDIKPGNIMISNTGKPLLMDFGSAYPAKITITTKQQAGKQQEIAEEHSSMPYRSPELTQVEVDSVLDEKVDVWSFGCTLFAMAFGESPFEYHINKQGGGSLALAILNGQFSFPPGVTYSDGLKELVSWMLTVDPTERPSIQQVLERLETLLGSCPQDPVEGDKSATPSSD</sequence>
<keyword evidence="11" id="KW-1185">Reference proteome</keyword>
<dbReference type="EMBL" id="LT552697">
    <property type="protein sequence ID" value="SAL99420.1"/>
    <property type="molecule type" value="Genomic_DNA"/>
</dbReference>
<comment type="catalytic activity">
    <reaction evidence="7">
        <text>L-threonyl-[protein] + ATP = O-phospho-L-threonyl-[protein] + ADP + H(+)</text>
        <dbReference type="Rhea" id="RHEA:46608"/>
        <dbReference type="Rhea" id="RHEA-COMP:11060"/>
        <dbReference type="Rhea" id="RHEA-COMP:11605"/>
        <dbReference type="ChEBI" id="CHEBI:15378"/>
        <dbReference type="ChEBI" id="CHEBI:30013"/>
        <dbReference type="ChEBI" id="CHEBI:30616"/>
        <dbReference type="ChEBI" id="CHEBI:61977"/>
        <dbReference type="ChEBI" id="CHEBI:456216"/>
        <dbReference type="EC" id="2.7.11.1"/>
    </reaction>
</comment>
<dbReference type="SMART" id="SM00220">
    <property type="entry name" value="S_TKc"/>
    <property type="match status" value="1"/>
</dbReference>
<dbReference type="OMA" id="RSAQIKW"/>
<evidence type="ECO:0000313" key="11">
    <source>
        <dbReference type="Proteomes" id="UP000078561"/>
    </source>
</evidence>
<evidence type="ECO:0000259" key="9">
    <source>
        <dbReference type="PROSITE" id="PS50011"/>
    </source>
</evidence>
<dbReference type="PROSITE" id="PS50011">
    <property type="entry name" value="PROTEIN_KINASE_DOM"/>
    <property type="match status" value="1"/>
</dbReference>
<dbReference type="InterPro" id="IPR011009">
    <property type="entry name" value="Kinase-like_dom_sf"/>
</dbReference>
<dbReference type="PANTHER" id="PTHR45998">
    <property type="entry name" value="SERINE/THREONINE-PROTEIN KINASE 16"/>
    <property type="match status" value="1"/>
</dbReference>
<dbReference type="FunCoup" id="A0A163J4A9">
    <property type="interactions" value="513"/>
</dbReference>
<dbReference type="EC" id="2.7.11.1" evidence="1"/>
<keyword evidence="3" id="KW-0808">Transferase</keyword>
<evidence type="ECO:0000256" key="5">
    <source>
        <dbReference type="ARBA" id="ARBA00022777"/>
    </source>
</evidence>
<evidence type="ECO:0000256" key="4">
    <source>
        <dbReference type="ARBA" id="ARBA00022741"/>
    </source>
</evidence>
<dbReference type="InterPro" id="IPR000719">
    <property type="entry name" value="Prot_kinase_dom"/>
</dbReference>
<dbReference type="Pfam" id="PF00069">
    <property type="entry name" value="Pkinase"/>
    <property type="match status" value="1"/>
</dbReference>
<evidence type="ECO:0000313" key="10">
    <source>
        <dbReference type="EMBL" id="SAL99420.1"/>
    </source>
</evidence>
<name>A0A163J4A9_ABSGL</name>
<dbReference type="InParanoid" id="A0A163J4A9"/>
<keyword evidence="6" id="KW-0067">ATP-binding</keyword>
<reference evidence="10" key="1">
    <citation type="submission" date="2016-04" db="EMBL/GenBank/DDBJ databases">
        <authorList>
            <person name="Evans L.H."/>
            <person name="Alamgir A."/>
            <person name="Owens N."/>
            <person name="Weber N.D."/>
            <person name="Virtaneva K."/>
            <person name="Barbian K."/>
            <person name="Babar A."/>
            <person name="Rosenke K."/>
        </authorList>
    </citation>
    <scope>NUCLEOTIDE SEQUENCE [LARGE SCALE GENOMIC DNA]</scope>
    <source>
        <strain evidence="10">CBS 101.48</strain>
    </source>
</reference>
<dbReference type="GO" id="GO:0005524">
    <property type="term" value="F:ATP binding"/>
    <property type="evidence" value="ECO:0007669"/>
    <property type="project" value="UniProtKB-KW"/>
</dbReference>
<organism evidence="10">
    <name type="scientific">Absidia glauca</name>
    <name type="common">Pin mould</name>
    <dbReference type="NCBI Taxonomy" id="4829"/>
    <lineage>
        <taxon>Eukaryota</taxon>
        <taxon>Fungi</taxon>
        <taxon>Fungi incertae sedis</taxon>
        <taxon>Mucoromycota</taxon>
        <taxon>Mucoromycotina</taxon>
        <taxon>Mucoromycetes</taxon>
        <taxon>Mucorales</taxon>
        <taxon>Cunninghamellaceae</taxon>
        <taxon>Absidia</taxon>
    </lineage>
</organism>